<dbReference type="Proteomes" id="UP000187209">
    <property type="component" value="Unassembled WGS sequence"/>
</dbReference>
<comment type="caution">
    <text evidence="1">The sequence shown here is derived from an EMBL/GenBank/DDBJ whole genome shotgun (WGS) entry which is preliminary data.</text>
</comment>
<accession>A0A1R2D0Y8</accession>
<dbReference type="EMBL" id="MPUH01000020">
    <property type="protein sequence ID" value="OMJ94880.1"/>
    <property type="molecule type" value="Genomic_DNA"/>
</dbReference>
<evidence type="ECO:0000313" key="2">
    <source>
        <dbReference type="Proteomes" id="UP000187209"/>
    </source>
</evidence>
<organism evidence="1 2">
    <name type="scientific">Stentor coeruleus</name>
    <dbReference type="NCBI Taxonomy" id="5963"/>
    <lineage>
        <taxon>Eukaryota</taxon>
        <taxon>Sar</taxon>
        <taxon>Alveolata</taxon>
        <taxon>Ciliophora</taxon>
        <taxon>Postciliodesmatophora</taxon>
        <taxon>Heterotrichea</taxon>
        <taxon>Heterotrichida</taxon>
        <taxon>Stentoridae</taxon>
        <taxon>Stentor</taxon>
    </lineage>
</organism>
<protein>
    <submittedName>
        <fullName evidence="1">Uncharacterized protein</fullName>
    </submittedName>
</protein>
<reference evidence="1 2" key="1">
    <citation type="submission" date="2016-11" db="EMBL/GenBank/DDBJ databases">
        <title>The macronuclear genome of Stentor coeruleus: a giant cell with tiny introns.</title>
        <authorList>
            <person name="Slabodnick M."/>
            <person name="Ruby J.G."/>
            <person name="Reiff S.B."/>
            <person name="Swart E.C."/>
            <person name="Gosai S."/>
            <person name="Prabakaran S."/>
            <person name="Witkowska E."/>
            <person name="Larue G.E."/>
            <person name="Fisher S."/>
            <person name="Freeman R.M."/>
            <person name="Gunawardena J."/>
            <person name="Chu W."/>
            <person name="Stover N.A."/>
            <person name="Gregory B.D."/>
            <person name="Nowacki M."/>
            <person name="Derisi J."/>
            <person name="Roy S.W."/>
            <person name="Marshall W.F."/>
            <person name="Sood P."/>
        </authorList>
    </citation>
    <scope>NUCLEOTIDE SEQUENCE [LARGE SCALE GENOMIC DNA]</scope>
    <source>
        <strain evidence="1">WM001</strain>
    </source>
</reference>
<proteinExistence type="predicted"/>
<keyword evidence="2" id="KW-1185">Reference proteome</keyword>
<name>A0A1R2D0Y8_9CILI</name>
<gene>
    <name evidence="1" type="ORF">SteCoe_1909</name>
</gene>
<dbReference type="AlphaFoldDB" id="A0A1R2D0Y8"/>
<sequence>MIYKEGTKSSKFNRSHEYMTSYNFSYCDKQHKSNKNEEFFLRLRIKSRVSNNIIKKTLIFNADLPKTSSEPIIHTYALPGKTLSKSKIEEKNDLCQFDRKMQVVLNRFENKNKPDKEMNMSRKGVIGCKRNSVLAMKLMRINSPLAFNYKIK</sequence>
<evidence type="ECO:0000313" key="1">
    <source>
        <dbReference type="EMBL" id="OMJ94880.1"/>
    </source>
</evidence>